<name>A0A381YNW6_9ZZZZ</name>
<dbReference type="GO" id="GO:0006865">
    <property type="term" value="P:amino acid transport"/>
    <property type="evidence" value="ECO:0007669"/>
    <property type="project" value="UniProtKB-KW"/>
</dbReference>
<dbReference type="EMBL" id="UINC01018682">
    <property type="protein sequence ID" value="SVA78680.1"/>
    <property type="molecule type" value="Genomic_DNA"/>
</dbReference>
<evidence type="ECO:0000313" key="11">
    <source>
        <dbReference type="EMBL" id="SVA78680.1"/>
    </source>
</evidence>
<keyword evidence="6" id="KW-0029">Amino-acid transport</keyword>
<comment type="similarity">
    <text evidence="2">Belongs to the binding-protein-dependent transport system permease family. HisMQ subfamily.</text>
</comment>
<evidence type="ECO:0000256" key="4">
    <source>
        <dbReference type="ARBA" id="ARBA00022475"/>
    </source>
</evidence>
<dbReference type="GO" id="GO:0022857">
    <property type="term" value="F:transmembrane transporter activity"/>
    <property type="evidence" value="ECO:0007669"/>
    <property type="project" value="InterPro"/>
</dbReference>
<gene>
    <name evidence="11" type="ORF">METZ01_LOCUS131534</name>
</gene>
<feature type="transmembrane region" description="Helical" evidence="9">
    <location>
        <begin position="120"/>
        <end position="148"/>
    </location>
</feature>
<reference evidence="11" key="1">
    <citation type="submission" date="2018-05" db="EMBL/GenBank/DDBJ databases">
        <authorList>
            <person name="Lanie J.A."/>
            <person name="Ng W.-L."/>
            <person name="Kazmierczak K.M."/>
            <person name="Andrzejewski T.M."/>
            <person name="Davidsen T.M."/>
            <person name="Wayne K.J."/>
            <person name="Tettelin H."/>
            <person name="Glass J.I."/>
            <person name="Rusch D."/>
            <person name="Podicherti R."/>
            <person name="Tsui H.-C.T."/>
            <person name="Winkler M.E."/>
        </authorList>
    </citation>
    <scope>NUCLEOTIDE SEQUENCE</scope>
</reference>
<feature type="transmembrane region" description="Helical" evidence="9">
    <location>
        <begin position="82"/>
        <end position="113"/>
    </location>
</feature>
<dbReference type="PROSITE" id="PS50928">
    <property type="entry name" value="ABC_TM1"/>
    <property type="match status" value="1"/>
</dbReference>
<feature type="transmembrane region" description="Helical" evidence="9">
    <location>
        <begin position="218"/>
        <end position="238"/>
    </location>
</feature>
<feature type="transmembrane region" description="Helical" evidence="9">
    <location>
        <begin position="270"/>
        <end position="290"/>
    </location>
</feature>
<dbReference type="GO" id="GO:0043190">
    <property type="term" value="C:ATP-binding cassette (ABC) transporter complex"/>
    <property type="evidence" value="ECO:0007669"/>
    <property type="project" value="InterPro"/>
</dbReference>
<dbReference type="InterPro" id="IPR000515">
    <property type="entry name" value="MetI-like"/>
</dbReference>
<protein>
    <recommendedName>
        <fullName evidence="10">ABC transmembrane type-1 domain-containing protein</fullName>
    </recommendedName>
</protein>
<dbReference type="NCBIfam" id="TIGR01726">
    <property type="entry name" value="HEQRo_perm_3TM"/>
    <property type="match status" value="1"/>
</dbReference>
<dbReference type="InterPro" id="IPR010065">
    <property type="entry name" value="AA_ABC_transptr_permease_3TM"/>
</dbReference>
<evidence type="ECO:0000256" key="2">
    <source>
        <dbReference type="ARBA" id="ARBA00010072"/>
    </source>
</evidence>
<feature type="transmembrane region" description="Helical" evidence="9">
    <location>
        <begin position="21"/>
        <end position="43"/>
    </location>
</feature>
<comment type="subcellular location">
    <subcellularLocation>
        <location evidence="1">Cell membrane</location>
        <topology evidence="1">Multi-pass membrane protein</topology>
    </subcellularLocation>
</comment>
<keyword evidence="5 9" id="KW-0812">Transmembrane</keyword>
<evidence type="ECO:0000256" key="7">
    <source>
        <dbReference type="ARBA" id="ARBA00022989"/>
    </source>
</evidence>
<keyword evidence="3" id="KW-0813">Transport</keyword>
<dbReference type="PANTHER" id="PTHR30614:SF37">
    <property type="entry name" value="AMINO-ACID ABC TRANSPORTER PERMEASE PROTEIN YHDX-RELATED"/>
    <property type="match status" value="1"/>
</dbReference>
<dbReference type="SUPFAM" id="SSF161098">
    <property type="entry name" value="MetI-like"/>
    <property type="match status" value="1"/>
</dbReference>
<dbReference type="AlphaFoldDB" id="A0A381YNW6"/>
<feature type="transmembrane region" description="Helical" evidence="9">
    <location>
        <begin position="368"/>
        <end position="392"/>
    </location>
</feature>
<dbReference type="Pfam" id="PF00528">
    <property type="entry name" value="BPD_transp_1"/>
    <property type="match status" value="1"/>
</dbReference>
<keyword evidence="8 9" id="KW-0472">Membrane</keyword>
<dbReference type="CDD" id="cd06261">
    <property type="entry name" value="TM_PBP2"/>
    <property type="match status" value="1"/>
</dbReference>
<organism evidence="11">
    <name type="scientific">marine metagenome</name>
    <dbReference type="NCBI Taxonomy" id="408172"/>
    <lineage>
        <taxon>unclassified sequences</taxon>
        <taxon>metagenomes</taxon>
        <taxon>ecological metagenomes</taxon>
    </lineage>
</organism>
<dbReference type="PANTHER" id="PTHR30614">
    <property type="entry name" value="MEMBRANE COMPONENT OF AMINO ACID ABC TRANSPORTER"/>
    <property type="match status" value="1"/>
</dbReference>
<keyword evidence="7 9" id="KW-1133">Transmembrane helix</keyword>
<accession>A0A381YNW6</accession>
<sequence>MPTLPRILTYQGVPIWRNVLAIQWTLQIASGVLVVVLISWFLVNISNAIQDRDIPYGFSFLSREYQTPIGHHFLDYKSSDTFLYAFIVAATNTIFVSIMGVILATVLGIVVGISRMSGNWIVATLALVYIEFFRNVPLLVHLFFWFYIVLALPPVREGHSISQWIYINNAGLSIPWLSPSGVEVVAIWISMAVVAVAVGWAVHGWMAHRERDTGKSSYPLAAGCAVAVVFGAVAWVALSMAGDGAPFVVTQPEPHGTFGRISGGFTVPGGMFALLIGLVTYTAAFIAEIVRAGVQSVGRGQTEASRAVGLSAMGTLRNITFPQALRVIVPPLISQYLNLTKNSSLAGAIGYSDLTNVAKTMTQTAPAVSIFILIMAAYLGMSLAFSLVGNLYNRHIRFTGS</sequence>
<feature type="domain" description="ABC transmembrane type-1" evidence="10">
    <location>
        <begin position="90"/>
        <end position="389"/>
    </location>
</feature>
<keyword evidence="4" id="KW-1003">Cell membrane</keyword>
<evidence type="ECO:0000259" key="10">
    <source>
        <dbReference type="PROSITE" id="PS50928"/>
    </source>
</evidence>
<evidence type="ECO:0000256" key="1">
    <source>
        <dbReference type="ARBA" id="ARBA00004651"/>
    </source>
</evidence>
<evidence type="ECO:0000256" key="3">
    <source>
        <dbReference type="ARBA" id="ARBA00022448"/>
    </source>
</evidence>
<proteinExistence type="inferred from homology"/>
<evidence type="ECO:0000256" key="8">
    <source>
        <dbReference type="ARBA" id="ARBA00023136"/>
    </source>
</evidence>
<evidence type="ECO:0000256" key="5">
    <source>
        <dbReference type="ARBA" id="ARBA00022692"/>
    </source>
</evidence>
<dbReference type="Gene3D" id="1.10.3720.10">
    <property type="entry name" value="MetI-like"/>
    <property type="match status" value="2"/>
</dbReference>
<evidence type="ECO:0000256" key="6">
    <source>
        <dbReference type="ARBA" id="ARBA00022970"/>
    </source>
</evidence>
<feature type="transmembrane region" description="Helical" evidence="9">
    <location>
        <begin position="185"/>
        <end position="206"/>
    </location>
</feature>
<dbReference type="InterPro" id="IPR035906">
    <property type="entry name" value="MetI-like_sf"/>
</dbReference>
<dbReference type="InterPro" id="IPR043429">
    <property type="entry name" value="ArtM/GltK/GlnP/TcyL/YhdX-like"/>
</dbReference>
<evidence type="ECO:0000256" key="9">
    <source>
        <dbReference type="SAM" id="Phobius"/>
    </source>
</evidence>